<dbReference type="GO" id="GO:0051539">
    <property type="term" value="F:4 iron, 4 sulfur cluster binding"/>
    <property type="evidence" value="ECO:0007669"/>
    <property type="project" value="UniProtKB-KW"/>
</dbReference>
<evidence type="ECO:0000313" key="8">
    <source>
        <dbReference type="EMBL" id="AEW06497.1"/>
    </source>
</evidence>
<name>G8U0F5_SULAD</name>
<comment type="similarity">
    <text evidence="2">Belongs to the complex I 20 kDa subunit family.</text>
</comment>
<dbReference type="PANTHER" id="PTHR42989">
    <property type="entry name" value="HYDROGENASE-4 COMPONENT I"/>
    <property type="match status" value="1"/>
</dbReference>
<evidence type="ECO:0000256" key="2">
    <source>
        <dbReference type="ARBA" id="ARBA00009173"/>
    </source>
</evidence>
<dbReference type="GO" id="GO:0046872">
    <property type="term" value="F:metal ion binding"/>
    <property type="evidence" value="ECO:0007669"/>
    <property type="project" value="UniProtKB-KW"/>
</dbReference>
<comment type="cofactor">
    <cofactor evidence="1">
        <name>[4Fe-4S] cluster</name>
        <dbReference type="ChEBI" id="CHEBI:49883"/>
    </cofactor>
</comment>
<sequence>MVPQKIWRIRHVDAGSCNACEQELTQLLASPYDMQQAGFDIVASPRHADALVVTGDLTEAMRPAVERTWQAMPQPKTWIAVGDCARGLALWGSTPGHFEMLGKPEMAVPGCPPTPAEIKQHLLKWRAGGQDRE</sequence>
<dbReference type="EMBL" id="CP003179">
    <property type="protein sequence ID" value="AEW06497.1"/>
    <property type="molecule type" value="Genomic_DNA"/>
</dbReference>
<evidence type="ECO:0000313" key="9">
    <source>
        <dbReference type="Proteomes" id="UP000005439"/>
    </source>
</evidence>
<dbReference type="Pfam" id="PF01058">
    <property type="entry name" value="Oxidored_q6"/>
    <property type="match status" value="1"/>
</dbReference>
<feature type="domain" description="NADH:ubiquinone oxidoreductase-like 20kDa subunit" evidence="7">
    <location>
        <begin position="17"/>
        <end position="123"/>
    </location>
</feature>
<dbReference type="SUPFAM" id="SSF56770">
    <property type="entry name" value="HydA/Nqo6-like"/>
    <property type="match status" value="1"/>
</dbReference>
<reference evidence="9" key="1">
    <citation type="submission" date="2011-12" db="EMBL/GenBank/DDBJ databases">
        <title>The complete genome of chromosome of Sulfobacillus acidophilus DSM 10332.</title>
        <authorList>
            <person name="Lucas S."/>
            <person name="Han J."/>
            <person name="Lapidus A."/>
            <person name="Bruce D."/>
            <person name="Goodwin L."/>
            <person name="Pitluck S."/>
            <person name="Peters L."/>
            <person name="Kyrpides N."/>
            <person name="Mavromatis K."/>
            <person name="Ivanova N."/>
            <person name="Mikhailova N."/>
            <person name="Chertkov O."/>
            <person name="Saunders E."/>
            <person name="Detter J.C."/>
            <person name="Tapia R."/>
            <person name="Han C."/>
            <person name="Land M."/>
            <person name="Hauser L."/>
            <person name="Markowitz V."/>
            <person name="Cheng J.-F."/>
            <person name="Hugenholtz P."/>
            <person name="Woyke T."/>
            <person name="Wu D."/>
            <person name="Pukall R."/>
            <person name="Gehrich-Schroeter G."/>
            <person name="Schneider S."/>
            <person name="Klenk H.-P."/>
            <person name="Eisen J.A."/>
        </authorList>
    </citation>
    <scope>NUCLEOTIDE SEQUENCE [LARGE SCALE GENOMIC DNA]</scope>
    <source>
        <strain evidence="9">ATCC 700253 / DSM 10332 / NAL</strain>
    </source>
</reference>
<evidence type="ECO:0000259" key="7">
    <source>
        <dbReference type="Pfam" id="PF01058"/>
    </source>
</evidence>
<dbReference type="PATRIC" id="fig|679936.5.peg.3139"/>
<dbReference type="InterPro" id="IPR006137">
    <property type="entry name" value="NADH_UbQ_OxRdtase-like_20kDa"/>
</dbReference>
<keyword evidence="9" id="KW-1185">Reference proteome</keyword>
<gene>
    <name evidence="8" type="ordered locus">Sulac_3040</name>
</gene>
<evidence type="ECO:0000256" key="3">
    <source>
        <dbReference type="ARBA" id="ARBA00022485"/>
    </source>
</evidence>
<dbReference type="STRING" id="679936.Sulac_3040"/>
<keyword evidence="6" id="KW-0411">Iron-sulfur</keyword>
<evidence type="ECO:0000256" key="1">
    <source>
        <dbReference type="ARBA" id="ARBA00001966"/>
    </source>
</evidence>
<dbReference type="AlphaFoldDB" id="G8U0F5"/>
<keyword evidence="5" id="KW-0408">Iron</keyword>
<dbReference type="PANTHER" id="PTHR42989:SF1">
    <property type="entry name" value="FORMATE HYDROGENLYASE SUBUNIT 7-RELATED"/>
    <property type="match status" value="1"/>
</dbReference>
<proteinExistence type="inferred from homology"/>
<evidence type="ECO:0000256" key="5">
    <source>
        <dbReference type="ARBA" id="ARBA00023004"/>
    </source>
</evidence>
<keyword evidence="8" id="KW-0830">Ubiquinone</keyword>
<dbReference type="Proteomes" id="UP000005439">
    <property type="component" value="Chromosome"/>
</dbReference>
<evidence type="ECO:0000256" key="4">
    <source>
        <dbReference type="ARBA" id="ARBA00022723"/>
    </source>
</evidence>
<evidence type="ECO:0000256" key="6">
    <source>
        <dbReference type="ARBA" id="ARBA00023014"/>
    </source>
</evidence>
<organism evidence="8 9">
    <name type="scientific">Sulfobacillus acidophilus (strain ATCC 700253 / DSM 10332 / NAL)</name>
    <dbReference type="NCBI Taxonomy" id="679936"/>
    <lineage>
        <taxon>Bacteria</taxon>
        <taxon>Bacillati</taxon>
        <taxon>Bacillota</taxon>
        <taxon>Clostridia</taxon>
        <taxon>Eubacteriales</taxon>
        <taxon>Clostridiales Family XVII. Incertae Sedis</taxon>
        <taxon>Sulfobacillus</taxon>
    </lineage>
</organism>
<keyword evidence="4" id="KW-0479">Metal-binding</keyword>
<accession>G8U0F5</accession>
<keyword evidence="3" id="KW-0004">4Fe-4S</keyword>
<protein>
    <submittedName>
        <fullName evidence="8">NADH ubiquinone oxidoreductase 20 kDa subunit</fullName>
    </submittedName>
</protein>
<dbReference type="HOGENOM" id="CLU_055737_7_3_9"/>
<dbReference type="Gene3D" id="3.40.50.12280">
    <property type="match status" value="1"/>
</dbReference>
<dbReference type="KEGG" id="sap:Sulac_3040"/>
<reference evidence="8 9" key="2">
    <citation type="journal article" date="2012" name="Stand. Genomic Sci.">
        <title>Complete genome sequence of the moderately thermophilic mineral-sulfide-oxidizing firmicute Sulfobacillus acidophilus type strain (NAL(T)).</title>
        <authorList>
            <person name="Anderson I."/>
            <person name="Chertkov O."/>
            <person name="Chen A."/>
            <person name="Saunders E."/>
            <person name="Lapidus A."/>
            <person name="Nolan M."/>
            <person name="Lucas S."/>
            <person name="Hammon N."/>
            <person name="Deshpande S."/>
            <person name="Cheng J.F."/>
            <person name="Han C."/>
            <person name="Tapia R."/>
            <person name="Goodwin L.A."/>
            <person name="Pitluck S."/>
            <person name="Liolios K."/>
            <person name="Pagani I."/>
            <person name="Ivanova N."/>
            <person name="Mikhailova N."/>
            <person name="Pati A."/>
            <person name="Palaniappan K."/>
            <person name="Land M."/>
            <person name="Pan C."/>
            <person name="Rohde M."/>
            <person name="Pukall R."/>
            <person name="Goker M."/>
            <person name="Detter J.C."/>
            <person name="Woyke T."/>
            <person name="Bristow J."/>
            <person name="Eisen J.A."/>
            <person name="Markowitz V."/>
            <person name="Hugenholtz P."/>
            <person name="Kyrpides N.C."/>
            <person name="Klenk H.P."/>
            <person name="Mavromatis K."/>
        </authorList>
    </citation>
    <scope>NUCLEOTIDE SEQUENCE [LARGE SCALE GENOMIC DNA]</scope>
    <source>
        <strain evidence="9">ATCC 700253 / DSM 10332 / NAL</strain>
    </source>
</reference>
<dbReference type="InterPro" id="IPR052375">
    <property type="entry name" value="Complex_I_20kDa-like"/>
</dbReference>